<sequence length="65" mass="7062">MKQITHCMSKSEGSGCPKAPKANAATNDNNNNNTTTTTPQCGHCRVPGHIKANCYYLNPDKAPEW</sequence>
<organism evidence="2 3">
    <name type="scientific">Ajellomyces capsulatus (strain H88)</name>
    <name type="common">Darling's disease fungus</name>
    <name type="synonym">Histoplasma capsulatum</name>
    <dbReference type="NCBI Taxonomy" id="544711"/>
    <lineage>
        <taxon>Eukaryota</taxon>
        <taxon>Fungi</taxon>
        <taxon>Dikarya</taxon>
        <taxon>Ascomycota</taxon>
        <taxon>Pezizomycotina</taxon>
        <taxon>Eurotiomycetes</taxon>
        <taxon>Eurotiomycetidae</taxon>
        <taxon>Onygenales</taxon>
        <taxon>Ajellomycetaceae</taxon>
        <taxon>Histoplasma</taxon>
    </lineage>
</organism>
<evidence type="ECO:0000313" key="2">
    <source>
        <dbReference type="EMBL" id="QSS53426.1"/>
    </source>
</evidence>
<feature type="region of interest" description="Disordered" evidence="1">
    <location>
        <begin position="1"/>
        <end position="41"/>
    </location>
</feature>
<accession>A0A8A1LHN2</accession>
<dbReference type="EMBL" id="CP069104">
    <property type="protein sequence ID" value="QSS53426.1"/>
    <property type="molecule type" value="Genomic_DNA"/>
</dbReference>
<reference evidence="2" key="1">
    <citation type="submission" date="2021-01" db="EMBL/GenBank/DDBJ databases">
        <title>Chromosome-level genome assembly of a human fungal pathogen reveals clustering of transcriptionally co-regulated genes.</title>
        <authorList>
            <person name="Voorhies M."/>
            <person name="Cohen S."/>
            <person name="Shea T.P."/>
            <person name="Petrus S."/>
            <person name="Munoz J.F."/>
            <person name="Poplawski S."/>
            <person name="Goldman W.E."/>
            <person name="Michael T."/>
            <person name="Cuomo C.A."/>
            <person name="Sil A."/>
            <person name="Beyhan S."/>
        </authorList>
    </citation>
    <scope>NUCLEOTIDE SEQUENCE</scope>
    <source>
        <strain evidence="2">H88</strain>
    </source>
</reference>
<dbReference type="Proteomes" id="UP000663419">
    <property type="component" value="Chromosome 3"/>
</dbReference>
<name>A0A8A1LHN2_AJEC8</name>
<feature type="compositionally biased region" description="Low complexity" evidence="1">
    <location>
        <begin position="22"/>
        <end position="38"/>
    </location>
</feature>
<feature type="compositionally biased region" description="Polar residues" evidence="1">
    <location>
        <begin position="1"/>
        <end position="12"/>
    </location>
</feature>
<gene>
    <name evidence="2" type="ORF">I7I53_00685</name>
</gene>
<evidence type="ECO:0000256" key="1">
    <source>
        <dbReference type="SAM" id="MobiDB-lite"/>
    </source>
</evidence>
<dbReference type="VEuPathDB" id="FungiDB:I7I53_00685"/>
<protein>
    <submittedName>
        <fullName evidence="2">Uncharacterized protein</fullName>
    </submittedName>
</protein>
<dbReference type="AlphaFoldDB" id="A0A8A1LHN2"/>
<evidence type="ECO:0000313" key="3">
    <source>
        <dbReference type="Proteomes" id="UP000663419"/>
    </source>
</evidence>
<proteinExistence type="predicted"/>